<name>A0A7R6SUS1_9GAMM</name>
<evidence type="ECO:0000313" key="9">
    <source>
        <dbReference type="EMBL" id="BBB28651.1"/>
    </source>
</evidence>
<dbReference type="KEGG" id="njp:NEJAP_0694"/>
<evidence type="ECO:0000256" key="6">
    <source>
        <dbReference type="ARBA" id="ARBA00023143"/>
    </source>
</evidence>
<evidence type="ECO:0000256" key="3">
    <source>
        <dbReference type="ARBA" id="ARBA00009677"/>
    </source>
</evidence>
<dbReference type="InterPro" id="IPR053927">
    <property type="entry name" value="FlgK_helical"/>
</dbReference>
<sequence length="688" mass="73588">MSSFNLLNLGNQALRSNQAALSTVGQNISNVNTPGYSRQIANFSTLPDQTGVQVDSIDRITNKFLAQQLWSDLSSYNQTSTYANMSGELDNLLATETTSVSNALDQYFSAVQNVVDDPVSIPNRELFVAQSDALVKRFNDLDAHINRQSTTINSVIDDLASQINSLATSIAETNTSIRIATSSGNSANELKDQREELTNQLSELVGIKVIEQGEQFSVFIGNGQPLVVGVAASQIQSVQGDPDSSQNELAIVVSGNKVTVSDELSGGRIGGLLQYREEALNDARDELGRIAIGFSESMNTLHRAGMDLDNQLGADIFSDVNSSALQSSRLTAKSDNQSKFSGGSGVEIKDISKLQASDYELTYDSDNSITLVRNSDGKQIRVNQMAAVTPDDPLLTTADPGYKQAAVAAVDEEGEFFLGSDGKTLSFQVDGMKVTLNTDTRFAKGDTYLIQPVRTGAEDLSLKLNDARKLALASPVRVTADSDNNGSGVATVAVTDPEKLRLSNSSELTPPVSIVFNAPAPPTVADPTPKMTYTVYDVSDPSDPQALSTSEYEEGATIALNGYSVEIGNEPQAGDRFSFTFNHNGVSDNRNALGLSNLQQESNLNGGNYQDLYSSLVERVGTRTATSRITVEANKAVLDSTSSAKSSVSGVNLDEEAAKLVQFQQAYQASAQLIKTSQTLFDTLLSSI</sequence>
<dbReference type="GO" id="GO:0009424">
    <property type="term" value="C:bacterial-type flagellum hook"/>
    <property type="evidence" value="ECO:0007669"/>
    <property type="project" value="InterPro"/>
</dbReference>
<keyword evidence="10" id="KW-1185">Reference proteome</keyword>
<dbReference type="SUPFAM" id="SSF64518">
    <property type="entry name" value="Phase 1 flagellin"/>
    <property type="match status" value="2"/>
</dbReference>
<dbReference type="NCBIfam" id="TIGR02492">
    <property type="entry name" value="flgK_ends"/>
    <property type="match status" value="1"/>
</dbReference>
<protein>
    <recommendedName>
        <fullName evidence="4">Flagellar hook-associated protein 1</fullName>
    </recommendedName>
</protein>
<dbReference type="GO" id="GO:0005198">
    <property type="term" value="F:structural molecule activity"/>
    <property type="evidence" value="ECO:0007669"/>
    <property type="project" value="InterPro"/>
</dbReference>
<dbReference type="EMBL" id="AP014546">
    <property type="protein sequence ID" value="BBB28651.1"/>
    <property type="molecule type" value="Genomic_DNA"/>
</dbReference>
<dbReference type="Proteomes" id="UP000595332">
    <property type="component" value="Chromosome"/>
</dbReference>
<dbReference type="PANTHER" id="PTHR30033">
    <property type="entry name" value="FLAGELLAR HOOK-ASSOCIATED PROTEIN 1"/>
    <property type="match status" value="1"/>
</dbReference>
<keyword evidence="9" id="KW-0966">Cell projection</keyword>
<evidence type="ECO:0000259" key="7">
    <source>
        <dbReference type="Pfam" id="PF06429"/>
    </source>
</evidence>
<dbReference type="InterPro" id="IPR002371">
    <property type="entry name" value="FlgK"/>
</dbReference>
<keyword evidence="6" id="KW-0975">Bacterial flagellum</keyword>
<feature type="domain" description="Flagellar hook-associated protein FlgK helical" evidence="8">
    <location>
        <begin position="88"/>
        <end position="317"/>
    </location>
</feature>
<evidence type="ECO:0000256" key="1">
    <source>
        <dbReference type="ARBA" id="ARBA00004365"/>
    </source>
</evidence>
<evidence type="ECO:0000256" key="2">
    <source>
        <dbReference type="ARBA" id="ARBA00004613"/>
    </source>
</evidence>
<dbReference type="GO" id="GO:0005576">
    <property type="term" value="C:extracellular region"/>
    <property type="evidence" value="ECO:0007669"/>
    <property type="project" value="UniProtKB-SubCell"/>
</dbReference>
<dbReference type="InterPro" id="IPR010930">
    <property type="entry name" value="Flg_bb/hook_C_dom"/>
</dbReference>
<comment type="similarity">
    <text evidence="3">Belongs to the flagella basal body rod proteins family.</text>
</comment>
<reference evidence="9 10" key="1">
    <citation type="journal article" date="2008" name="Int. J. Syst. Evol. Microbiol.">
        <title>Neptunomonas japonica sp. nov., an Osedax japonicus symbiont-like bacterium isolated from sediment adjacent to sperm whale carcasses off Kagoshima, Japan.</title>
        <authorList>
            <person name="Miyazaki M."/>
            <person name="Nogi Y."/>
            <person name="Fujiwara Y."/>
            <person name="Kawato M."/>
            <person name="Kubokawa K."/>
            <person name="Horikoshi K."/>
        </authorList>
    </citation>
    <scope>NUCLEOTIDE SEQUENCE [LARGE SCALE GENOMIC DNA]</scope>
    <source>
        <strain evidence="9 10">JAMM 1380</strain>
    </source>
</reference>
<keyword evidence="5" id="KW-0964">Secreted</keyword>
<dbReference type="PANTHER" id="PTHR30033:SF1">
    <property type="entry name" value="FLAGELLAR HOOK-ASSOCIATED PROTEIN 1"/>
    <property type="match status" value="1"/>
</dbReference>
<organism evidence="9 10">
    <name type="scientific">Neptunomonas japonica JAMM 1380</name>
    <dbReference type="NCBI Taxonomy" id="1441457"/>
    <lineage>
        <taxon>Bacteria</taxon>
        <taxon>Pseudomonadati</taxon>
        <taxon>Pseudomonadota</taxon>
        <taxon>Gammaproteobacteria</taxon>
        <taxon>Oceanospirillales</taxon>
        <taxon>Oceanospirillaceae</taxon>
        <taxon>Neptunomonas</taxon>
    </lineage>
</organism>
<dbReference type="Pfam" id="PF22638">
    <property type="entry name" value="FlgK_D1"/>
    <property type="match status" value="1"/>
</dbReference>
<dbReference type="RefSeq" id="WP_201349327.1">
    <property type="nucleotide sequence ID" value="NZ_AP014546.1"/>
</dbReference>
<proteinExistence type="inferred from homology"/>
<dbReference type="Pfam" id="PF06429">
    <property type="entry name" value="Flg_bbr_C"/>
    <property type="match status" value="1"/>
</dbReference>
<evidence type="ECO:0000256" key="4">
    <source>
        <dbReference type="ARBA" id="ARBA00016244"/>
    </source>
</evidence>
<keyword evidence="9" id="KW-0282">Flagellum</keyword>
<dbReference type="GO" id="GO:0044780">
    <property type="term" value="P:bacterial-type flagellum assembly"/>
    <property type="evidence" value="ECO:0007669"/>
    <property type="project" value="InterPro"/>
</dbReference>
<keyword evidence="9" id="KW-0969">Cilium</keyword>
<dbReference type="PRINTS" id="PR01005">
    <property type="entry name" value="FLGHOOKAP1"/>
</dbReference>
<feature type="domain" description="Flagellar basal-body/hook protein C-terminal" evidence="7">
    <location>
        <begin position="648"/>
        <end position="686"/>
    </location>
</feature>
<dbReference type="AlphaFoldDB" id="A0A7R6SUS1"/>
<evidence type="ECO:0000313" key="10">
    <source>
        <dbReference type="Proteomes" id="UP000595332"/>
    </source>
</evidence>
<evidence type="ECO:0000259" key="8">
    <source>
        <dbReference type="Pfam" id="PF22638"/>
    </source>
</evidence>
<comment type="subcellular location">
    <subcellularLocation>
        <location evidence="1">Bacterial flagellum</location>
    </subcellularLocation>
    <subcellularLocation>
        <location evidence="2">Secreted</location>
    </subcellularLocation>
</comment>
<evidence type="ECO:0000256" key="5">
    <source>
        <dbReference type="ARBA" id="ARBA00022525"/>
    </source>
</evidence>
<gene>
    <name evidence="9" type="primary">flgK</name>
    <name evidence="9" type="ORF">NEJAP_0694</name>
</gene>
<accession>A0A7R6SUS1</accession>